<dbReference type="InterPro" id="IPR011067">
    <property type="entry name" value="Plasmid_toxin/cell-grow_inhib"/>
</dbReference>
<dbReference type="GO" id="GO:0004521">
    <property type="term" value="F:RNA endonuclease activity"/>
    <property type="evidence" value="ECO:0007669"/>
    <property type="project" value="TreeGrafter"/>
</dbReference>
<dbReference type="GO" id="GO:0003677">
    <property type="term" value="F:DNA binding"/>
    <property type="evidence" value="ECO:0007669"/>
    <property type="project" value="InterPro"/>
</dbReference>
<organism evidence="1 2">
    <name type="scientific">Desulfobotulus mexicanus</name>
    <dbReference type="NCBI Taxonomy" id="2586642"/>
    <lineage>
        <taxon>Bacteria</taxon>
        <taxon>Pseudomonadati</taxon>
        <taxon>Thermodesulfobacteriota</taxon>
        <taxon>Desulfobacteria</taxon>
        <taxon>Desulfobacterales</taxon>
        <taxon>Desulfobacteraceae</taxon>
        <taxon>Desulfobotulus</taxon>
    </lineage>
</organism>
<dbReference type="Pfam" id="PF02452">
    <property type="entry name" value="PemK_toxin"/>
    <property type="match status" value="1"/>
</dbReference>
<dbReference type="GO" id="GO:0016075">
    <property type="term" value="P:rRNA catabolic process"/>
    <property type="evidence" value="ECO:0007669"/>
    <property type="project" value="TreeGrafter"/>
</dbReference>
<proteinExistence type="predicted"/>
<protein>
    <submittedName>
        <fullName evidence="1">Type II toxin-antitoxin system PemK/MazF family toxin</fullName>
    </submittedName>
</protein>
<dbReference type="EMBL" id="VDMB01000008">
    <property type="protein sequence ID" value="TYT74843.1"/>
    <property type="molecule type" value="Genomic_DNA"/>
</dbReference>
<comment type="caution">
    <text evidence="1">The sequence shown here is derived from an EMBL/GenBank/DDBJ whole genome shotgun (WGS) entry which is preliminary data.</text>
</comment>
<evidence type="ECO:0000313" key="2">
    <source>
        <dbReference type="Proteomes" id="UP000321899"/>
    </source>
</evidence>
<dbReference type="PANTHER" id="PTHR33988">
    <property type="entry name" value="ENDORIBONUCLEASE MAZF-RELATED"/>
    <property type="match status" value="1"/>
</dbReference>
<reference evidence="1 2" key="1">
    <citation type="submission" date="2019-06" db="EMBL/GenBank/DDBJ databases">
        <title>Desulfobotulus mexicanus sp. nov., a novel sulfate-reducing bacterium isolated from the sediment of an alkaline crater lake in Mexico.</title>
        <authorList>
            <person name="Hirschler-Rea A."/>
        </authorList>
    </citation>
    <scope>NUCLEOTIDE SEQUENCE [LARGE SCALE GENOMIC DNA]</scope>
    <source>
        <strain evidence="1 2">PAR22N</strain>
    </source>
</reference>
<keyword evidence="2" id="KW-1185">Reference proteome</keyword>
<dbReference type="AlphaFoldDB" id="A0A5Q4VCZ5"/>
<dbReference type="Gene3D" id="2.30.30.110">
    <property type="match status" value="1"/>
</dbReference>
<gene>
    <name evidence="1" type="ORF">FIM25_08325</name>
</gene>
<dbReference type="Proteomes" id="UP000321899">
    <property type="component" value="Unassembled WGS sequence"/>
</dbReference>
<dbReference type="InterPro" id="IPR003477">
    <property type="entry name" value="PemK-like"/>
</dbReference>
<dbReference type="PANTHER" id="PTHR33988:SF2">
    <property type="entry name" value="ENDORIBONUCLEASE MAZF"/>
    <property type="match status" value="1"/>
</dbReference>
<name>A0A5Q4VCZ5_9BACT</name>
<dbReference type="RefSeq" id="WP_139448181.1">
    <property type="nucleotide sequence ID" value="NZ_VDMB01000008.1"/>
</dbReference>
<dbReference type="SUPFAM" id="SSF50118">
    <property type="entry name" value="Cell growth inhibitor/plasmid maintenance toxic component"/>
    <property type="match status" value="1"/>
</dbReference>
<sequence length="103" mass="11445">MKHGEIRWYKFAHPDKKRPVLILTRDSVLKYLGEVTVAPITSTVRGIPSEVFLSQADGMPRDCAINCDHLQTVAKAKIGSLITTLTKNKIIDVGQAIRFALDI</sequence>
<evidence type="ECO:0000313" key="1">
    <source>
        <dbReference type="EMBL" id="TYT74843.1"/>
    </source>
</evidence>
<dbReference type="OrthoDB" id="5419693at2"/>
<dbReference type="GO" id="GO:0006402">
    <property type="term" value="P:mRNA catabolic process"/>
    <property type="evidence" value="ECO:0007669"/>
    <property type="project" value="TreeGrafter"/>
</dbReference>
<accession>A0A5Q4VCZ5</accession>